<organism evidence="3 4">
    <name type="scientific">Streptomyces armeniacus</name>
    <dbReference type="NCBI Taxonomy" id="83291"/>
    <lineage>
        <taxon>Bacteria</taxon>
        <taxon>Bacillati</taxon>
        <taxon>Actinomycetota</taxon>
        <taxon>Actinomycetes</taxon>
        <taxon>Kitasatosporales</taxon>
        <taxon>Streptomycetaceae</taxon>
        <taxon>Streptomyces</taxon>
    </lineage>
</organism>
<dbReference type="InterPro" id="IPR001387">
    <property type="entry name" value="Cro/C1-type_HTH"/>
</dbReference>
<dbReference type="SMART" id="SM00530">
    <property type="entry name" value="HTH_XRE"/>
    <property type="match status" value="1"/>
</dbReference>
<keyword evidence="4" id="KW-1185">Reference proteome</keyword>
<dbReference type="RefSeq" id="WP_208878943.1">
    <property type="nucleotide sequence ID" value="NZ_CP031320.1"/>
</dbReference>
<dbReference type="EMBL" id="CP031320">
    <property type="protein sequence ID" value="AXK33846.1"/>
    <property type="molecule type" value="Genomic_DNA"/>
</dbReference>
<dbReference type="GO" id="GO:0003677">
    <property type="term" value="F:DNA binding"/>
    <property type="evidence" value="ECO:0007669"/>
    <property type="project" value="InterPro"/>
</dbReference>
<protein>
    <submittedName>
        <fullName evidence="3">XRE family transcriptional regulator</fullName>
    </submittedName>
</protein>
<dbReference type="SUPFAM" id="SSF47413">
    <property type="entry name" value="lambda repressor-like DNA-binding domains"/>
    <property type="match status" value="1"/>
</dbReference>
<dbReference type="PANTHER" id="PTHR35010">
    <property type="entry name" value="BLL4672 PROTEIN-RELATED"/>
    <property type="match status" value="1"/>
</dbReference>
<dbReference type="Gene3D" id="1.10.260.40">
    <property type="entry name" value="lambda repressor-like DNA-binding domains"/>
    <property type="match status" value="1"/>
</dbReference>
<dbReference type="CDD" id="cd00093">
    <property type="entry name" value="HTH_XRE"/>
    <property type="match status" value="1"/>
</dbReference>
<dbReference type="PANTHER" id="PTHR35010:SF2">
    <property type="entry name" value="BLL4672 PROTEIN"/>
    <property type="match status" value="1"/>
</dbReference>
<name>A0A345XQD0_9ACTN</name>
<evidence type="ECO:0000259" key="2">
    <source>
        <dbReference type="PROSITE" id="PS50943"/>
    </source>
</evidence>
<dbReference type="AlphaFoldDB" id="A0A345XQD0"/>
<dbReference type="KEGG" id="sarm:DVA86_15440"/>
<dbReference type="Pfam" id="PF13560">
    <property type="entry name" value="HTH_31"/>
    <property type="match status" value="1"/>
</dbReference>
<proteinExistence type="predicted"/>
<feature type="domain" description="HTH cro/C1-type" evidence="2">
    <location>
        <begin position="39"/>
        <end position="86"/>
    </location>
</feature>
<gene>
    <name evidence="3" type="ORF">DVA86_15440</name>
</gene>
<sequence>MDQLDPRAELSEFLRSRRARLQPQDVGLPDYGGRRRVPGLRREELAQLAGVSVAYYTRLEQGHSHNVSASVLDAIATALRLTKAERDHLTHLTKPKRRTRRAQSRSQRVRPGLQQLLDAMESVPAYVIGRRMDVLAWNRMACALLTDFRALAPHERNMAWLVFLDPHSRELYPEWEQKASDIVAWLRLDAGCHPDDPQLTALIGELSVKSGEFRRMWAAHNVQDKSYGVKHLYHPLVGSLTLSYEALKLPADQSQELIAYHAEPGSPSAEALRLLASWSAETPGATSAASATGTGGAGVAHGTAGAAEAADASEAAADARAERG</sequence>
<dbReference type="Gene3D" id="3.30.450.180">
    <property type="match status" value="1"/>
</dbReference>
<dbReference type="InterPro" id="IPR010982">
    <property type="entry name" value="Lambda_DNA-bd_dom_sf"/>
</dbReference>
<evidence type="ECO:0000256" key="1">
    <source>
        <dbReference type="SAM" id="MobiDB-lite"/>
    </source>
</evidence>
<feature type="region of interest" description="Disordered" evidence="1">
    <location>
        <begin position="285"/>
        <end position="324"/>
    </location>
</feature>
<dbReference type="PROSITE" id="PS50943">
    <property type="entry name" value="HTH_CROC1"/>
    <property type="match status" value="1"/>
</dbReference>
<dbReference type="Pfam" id="PF17765">
    <property type="entry name" value="MLTR_LBD"/>
    <property type="match status" value="1"/>
</dbReference>
<evidence type="ECO:0000313" key="3">
    <source>
        <dbReference type="EMBL" id="AXK33846.1"/>
    </source>
</evidence>
<dbReference type="Proteomes" id="UP000254425">
    <property type="component" value="Chromosome"/>
</dbReference>
<evidence type="ECO:0000313" key="4">
    <source>
        <dbReference type="Proteomes" id="UP000254425"/>
    </source>
</evidence>
<feature type="compositionally biased region" description="Low complexity" evidence="1">
    <location>
        <begin position="300"/>
        <end position="316"/>
    </location>
</feature>
<dbReference type="InterPro" id="IPR041413">
    <property type="entry name" value="MLTR_LBD"/>
</dbReference>
<reference evidence="3 4" key="1">
    <citation type="submission" date="2018-07" db="EMBL/GenBank/DDBJ databases">
        <title>Draft genome of the type strain Streptomyces armeniacus ATCC 15676.</title>
        <authorList>
            <person name="Labana P."/>
            <person name="Gosse J.T."/>
            <person name="Boddy C.N."/>
        </authorList>
    </citation>
    <scope>NUCLEOTIDE SEQUENCE [LARGE SCALE GENOMIC DNA]</scope>
    <source>
        <strain evidence="3 4">ATCC 15676</strain>
    </source>
</reference>
<accession>A0A345XQD0</accession>